<dbReference type="RefSeq" id="WP_208429130.1">
    <property type="nucleotide sequence ID" value="NZ_JAEPRJ010000001.1"/>
</dbReference>
<dbReference type="Pfam" id="PF00128">
    <property type="entry name" value="Alpha-amylase"/>
    <property type="match status" value="1"/>
</dbReference>
<feature type="domain" description="Glycosyl hydrolase family 13 catalytic" evidence="3">
    <location>
        <begin position="10"/>
        <end position="353"/>
    </location>
</feature>
<dbReference type="InterPro" id="IPR017853">
    <property type="entry name" value="GH"/>
</dbReference>
<keyword evidence="5" id="KW-1185">Reference proteome</keyword>
<proteinExistence type="predicted"/>
<dbReference type="InterPro" id="IPR045857">
    <property type="entry name" value="O16G_dom_2"/>
</dbReference>
<dbReference type="InterPro" id="IPR013780">
    <property type="entry name" value="Glyco_hydro_b"/>
</dbReference>
<organism evidence="4 5">
    <name type="scientific">Catonella massiliensis</name>
    <dbReference type="NCBI Taxonomy" id="2799636"/>
    <lineage>
        <taxon>Bacteria</taxon>
        <taxon>Bacillati</taxon>
        <taxon>Bacillota</taxon>
        <taxon>Clostridia</taxon>
        <taxon>Lachnospirales</taxon>
        <taxon>Lachnospiraceae</taxon>
        <taxon>Catonella</taxon>
    </lineage>
</organism>
<keyword evidence="1" id="KW-0378">Hydrolase</keyword>
<dbReference type="Gene3D" id="2.60.40.1180">
    <property type="entry name" value="Golgi alpha-mannosidase II"/>
    <property type="match status" value="1"/>
</dbReference>
<dbReference type="EMBL" id="JAEPRJ010000001">
    <property type="protein sequence ID" value="MBK5897662.1"/>
    <property type="molecule type" value="Genomic_DNA"/>
</dbReference>
<sequence length="436" mass="50483">MWAYEKVFYQFYPMGFCGAPFENDGNLEHRILKVIDFIPHLKKIGIGAVYFSPIFESDTHGYNTRDYRKIDVRLGTNEDFKKVCEELHKEGIRVILDGVFNHVGRGFFGFKDVLEKRENSQYKDWFNINFGGNSNYNDGLWYEGWEGHYDLVKLNLKNPAVTDYLIESVRGWVKEFDIDGLRLDVAYMVDRDFLKRLRYETSQMKPEFFLGGEMIGGDYNQIMNDDMCHSATNYECYKGIYSSLNSMNLFEIMHSLNRQFGDENWTLYRGKHLMSFVDNHDVSRLASILTEEKHLPLAYALMFTMPGIPMIYYGSEWGFKADKKEGDPALRPAFDKPVYNELTEYITKLTKIHNASPVLWYGGFKSLQIANKQCAFLREKDGKRMIIAVNADGNNARLNFHIDNVNGSLTDLITGDKVEFNSGLDLGGFRAYIFEA</sequence>
<name>A0ABS1J0S1_9FIRM</name>
<keyword evidence="2" id="KW-0326">Glycosidase</keyword>
<evidence type="ECO:0000313" key="5">
    <source>
        <dbReference type="Proteomes" id="UP000604730"/>
    </source>
</evidence>
<dbReference type="InterPro" id="IPR006047">
    <property type="entry name" value="GH13_cat_dom"/>
</dbReference>
<dbReference type="PANTHER" id="PTHR10357">
    <property type="entry name" value="ALPHA-AMYLASE FAMILY MEMBER"/>
    <property type="match status" value="1"/>
</dbReference>
<evidence type="ECO:0000256" key="1">
    <source>
        <dbReference type="ARBA" id="ARBA00022801"/>
    </source>
</evidence>
<dbReference type="SUPFAM" id="SSF51445">
    <property type="entry name" value="(Trans)glycosidases"/>
    <property type="match status" value="1"/>
</dbReference>
<dbReference type="SUPFAM" id="SSF51011">
    <property type="entry name" value="Glycosyl hydrolase domain"/>
    <property type="match status" value="1"/>
</dbReference>
<dbReference type="Gene3D" id="3.90.400.10">
    <property type="entry name" value="Oligo-1,6-glucosidase, Domain 2"/>
    <property type="match status" value="1"/>
</dbReference>
<accession>A0ABS1J0S1</accession>
<dbReference type="PANTHER" id="PTHR10357:SF210">
    <property type="entry name" value="MALTODEXTRIN GLUCOSIDASE"/>
    <property type="match status" value="1"/>
</dbReference>
<protein>
    <submittedName>
        <fullName evidence="4">Cyclomaltodextrinase</fullName>
    </submittedName>
</protein>
<dbReference type="CDD" id="cd11353">
    <property type="entry name" value="AmyAc_euk_bac_CMD_like"/>
    <property type="match status" value="1"/>
</dbReference>
<evidence type="ECO:0000259" key="3">
    <source>
        <dbReference type="SMART" id="SM00642"/>
    </source>
</evidence>
<dbReference type="Proteomes" id="UP000604730">
    <property type="component" value="Unassembled WGS sequence"/>
</dbReference>
<comment type="caution">
    <text evidence="4">The sequence shown here is derived from an EMBL/GenBank/DDBJ whole genome shotgun (WGS) entry which is preliminary data.</text>
</comment>
<dbReference type="SMART" id="SM00642">
    <property type="entry name" value="Aamy"/>
    <property type="match status" value="1"/>
</dbReference>
<reference evidence="4 5" key="1">
    <citation type="submission" date="2021-01" db="EMBL/GenBank/DDBJ databases">
        <title>Isolation and description of Catonella massiliensis sp. nov., a novel Catonella species, isolated from a stable periodontitis subject.</title>
        <authorList>
            <person name="Antezack A."/>
            <person name="Boxberger M."/>
            <person name="La Scola B."/>
            <person name="Monnet-Corti V."/>
        </authorList>
    </citation>
    <scope>NUCLEOTIDE SEQUENCE [LARGE SCALE GENOMIC DNA]</scope>
    <source>
        <strain evidence="4 5">Marseille-Q4567</strain>
    </source>
</reference>
<evidence type="ECO:0000256" key="2">
    <source>
        <dbReference type="ARBA" id="ARBA00023295"/>
    </source>
</evidence>
<gene>
    <name evidence="4" type="ORF">JJN12_07715</name>
</gene>
<dbReference type="Gene3D" id="3.20.20.80">
    <property type="entry name" value="Glycosidases"/>
    <property type="match status" value="1"/>
</dbReference>
<evidence type="ECO:0000313" key="4">
    <source>
        <dbReference type="EMBL" id="MBK5897662.1"/>
    </source>
</evidence>